<sequence length="304" mass="34102">MRKPRRKLPIYAQGRRPGVPPSSDSAMPTKRNRCALLSLEHIEKHHKSFLSSRVAAAVVVVVVIVIVVLLLHLPNTIVDIKTMGQRIVVSDVQESIHFIRYKPHENQLIIFADDTTPRFVTAMCLLDYDTVAIADKFGSIVCVRLPKGTVDEVQEDPTGVRALWDRGLLNGASQKVELMTNIFIGDAITTLQKATLIPGGNDALIYATISGTVGVLVPFNSREDFEFFQNLEMHMRVEFPPLCGRDHLAFRSYYAPVKSVIDGDLCEQYSLLGIAKQKTIAEELDRQPSEVQKKLEDIRTRYAF</sequence>
<keyword evidence="2" id="KW-0539">Nucleus</keyword>
<keyword evidence="5" id="KW-1133">Transmembrane helix</keyword>
<evidence type="ECO:0000259" key="6">
    <source>
        <dbReference type="Pfam" id="PF03178"/>
    </source>
</evidence>
<dbReference type="FunFam" id="1.10.150.910:FF:000002">
    <property type="entry name" value="Splicing factor 3B subunit 3"/>
    <property type="match status" value="1"/>
</dbReference>
<reference evidence="8" key="1">
    <citation type="submission" date="2022-11" db="UniProtKB">
        <authorList>
            <consortium name="WormBaseParasite"/>
        </authorList>
    </citation>
    <scope>IDENTIFICATION</scope>
</reference>
<protein>
    <submittedName>
        <fullName evidence="8">Cleavage/polyadenylation specificity factor A subunit C-terminal domain-containing protein</fullName>
    </submittedName>
</protein>
<accession>A0A914UNU2</accession>
<dbReference type="InterPro" id="IPR050358">
    <property type="entry name" value="RSE1/DDB1/CFT1"/>
</dbReference>
<dbReference type="InterPro" id="IPR015943">
    <property type="entry name" value="WD40/YVTN_repeat-like_dom_sf"/>
</dbReference>
<keyword evidence="7" id="KW-1185">Reference proteome</keyword>
<dbReference type="WBParaSite" id="PSAMB.scaffold11458size3341.g34148.t1">
    <property type="protein sequence ID" value="PSAMB.scaffold11458size3341.g34148.t1"/>
    <property type="gene ID" value="PSAMB.scaffold11458size3341.g34148"/>
</dbReference>
<evidence type="ECO:0000313" key="8">
    <source>
        <dbReference type="WBParaSite" id="PSAMB.scaffold11458size3341.g34148.t1"/>
    </source>
</evidence>
<feature type="region of interest" description="Disordered" evidence="4">
    <location>
        <begin position="1"/>
        <end position="28"/>
    </location>
</feature>
<dbReference type="AlphaFoldDB" id="A0A914UNU2"/>
<keyword evidence="5" id="KW-0812">Transmembrane</keyword>
<feature type="domain" description="RSE1/DDB1/CPSF1 C-terminal" evidence="6">
    <location>
        <begin position="76"/>
        <end position="270"/>
    </location>
</feature>
<evidence type="ECO:0000256" key="3">
    <source>
        <dbReference type="ARBA" id="ARBA00038266"/>
    </source>
</evidence>
<dbReference type="GO" id="GO:0005634">
    <property type="term" value="C:nucleus"/>
    <property type="evidence" value="ECO:0007669"/>
    <property type="project" value="UniProtKB-SubCell"/>
</dbReference>
<dbReference type="Proteomes" id="UP000887566">
    <property type="component" value="Unplaced"/>
</dbReference>
<dbReference type="Gene3D" id="2.130.10.10">
    <property type="entry name" value="YVTN repeat-like/Quinoprotein amine dehydrogenase"/>
    <property type="match status" value="1"/>
</dbReference>
<organism evidence="7 8">
    <name type="scientific">Plectus sambesii</name>
    <dbReference type="NCBI Taxonomy" id="2011161"/>
    <lineage>
        <taxon>Eukaryota</taxon>
        <taxon>Metazoa</taxon>
        <taxon>Ecdysozoa</taxon>
        <taxon>Nematoda</taxon>
        <taxon>Chromadorea</taxon>
        <taxon>Plectida</taxon>
        <taxon>Plectina</taxon>
        <taxon>Plectoidea</taxon>
        <taxon>Plectidae</taxon>
        <taxon>Plectus</taxon>
    </lineage>
</organism>
<proteinExistence type="inferred from homology"/>
<dbReference type="Gene3D" id="1.10.150.910">
    <property type="match status" value="1"/>
</dbReference>
<dbReference type="GO" id="GO:0003676">
    <property type="term" value="F:nucleic acid binding"/>
    <property type="evidence" value="ECO:0007669"/>
    <property type="project" value="InterPro"/>
</dbReference>
<evidence type="ECO:0000313" key="7">
    <source>
        <dbReference type="Proteomes" id="UP000887566"/>
    </source>
</evidence>
<name>A0A914UNU2_9BILA</name>
<evidence type="ECO:0000256" key="1">
    <source>
        <dbReference type="ARBA" id="ARBA00004123"/>
    </source>
</evidence>
<dbReference type="Pfam" id="PF03178">
    <property type="entry name" value="CPSF_A"/>
    <property type="match status" value="1"/>
</dbReference>
<dbReference type="PANTHER" id="PTHR10644">
    <property type="entry name" value="DNA REPAIR/RNA PROCESSING CPSF FAMILY"/>
    <property type="match status" value="1"/>
</dbReference>
<comment type="subcellular location">
    <subcellularLocation>
        <location evidence="1">Nucleus</location>
    </subcellularLocation>
</comment>
<keyword evidence="5" id="KW-0472">Membrane</keyword>
<feature type="transmembrane region" description="Helical" evidence="5">
    <location>
        <begin position="54"/>
        <end position="73"/>
    </location>
</feature>
<evidence type="ECO:0000256" key="2">
    <source>
        <dbReference type="ARBA" id="ARBA00023242"/>
    </source>
</evidence>
<dbReference type="InterPro" id="IPR004871">
    <property type="entry name" value="RSE1/DDB1/CPSF1_C"/>
</dbReference>
<comment type="similarity">
    <text evidence="3">Belongs to the RSE1 family.</text>
</comment>
<evidence type="ECO:0000256" key="4">
    <source>
        <dbReference type="SAM" id="MobiDB-lite"/>
    </source>
</evidence>
<evidence type="ECO:0000256" key="5">
    <source>
        <dbReference type="SAM" id="Phobius"/>
    </source>
</evidence>